<dbReference type="PROSITE" id="PS51085">
    <property type="entry name" value="2FE2S_FER_2"/>
    <property type="match status" value="1"/>
</dbReference>
<evidence type="ECO:0000256" key="1">
    <source>
        <dbReference type="ARBA" id="ARBA00022630"/>
    </source>
</evidence>
<protein>
    <submittedName>
        <fullName evidence="8">Carbon monoxide dehydrogenase small chain</fullName>
        <ecNumber evidence="8">1.2.5.3</ecNumber>
    </submittedName>
</protein>
<dbReference type="Gene3D" id="3.30.390.50">
    <property type="entry name" value="CO dehydrogenase flavoprotein, C-terminal domain"/>
    <property type="match status" value="1"/>
</dbReference>
<dbReference type="PIRSF" id="PIRSF036557">
    <property type="entry name" value="XdhA_RC"/>
    <property type="match status" value="1"/>
</dbReference>
<dbReference type="InterPro" id="IPR036884">
    <property type="entry name" value="2Fe-2S-bd_dom_sf"/>
</dbReference>
<dbReference type="InterPro" id="IPR005107">
    <property type="entry name" value="CO_DH_flav_C"/>
</dbReference>
<proteinExistence type="predicted"/>
<dbReference type="Gene3D" id="3.30.43.10">
    <property type="entry name" value="Uridine Diphospho-n-acetylenolpyruvylglucosamine Reductase, domain 2"/>
    <property type="match status" value="1"/>
</dbReference>
<dbReference type="InterPro" id="IPR006058">
    <property type="entry name" value="2Fe2S_fd_BS"/>
</dbReference>
<dbReference type="Pfam" id="PF00111">
    <property type="entry name" value="Fer2"/>
    <property type="match status" value="1"/>
</dbReference>
<dbReference type="PROSITE" id="PS51387">
    <property type="entry name" value="FAD_PCMH"/>
    <property type="match status" value="1"/>
</dbReference>
<keyword evidence="4 8" id="KW-0560">Oxidoreductase</keyword>
<dbReference type="InterPro" id="IPR016167">
    <property type="entry name" value="FAD-bd_PCMH_sub1"/>
</dbReference>
<dbReference type="PANTHER" id="PTHR45444:SF3">
    <property type="entry name" value="XANTHINE DEHYDROGENASE"/>
    <property type="match status" value="1"/>
</dbReference>
<dbReference type="InterPro" id="IPR036318">
    <property type="entry name" value="FAD-bd_PCMH-like_sf"/>
</dbReference>
<dbReference type="EC" id="1.2.5.3" evidence="8"/>
<dbReference type="GO" id="GO:0071949">
    <property type="term" value="F:FAD binding"/>
    <property type="evidence" value="ECO:0007669"/>
    <property type="project" value="InterPro"/>
</dbReference>
<dbReference type="InterPro" id="IPR012175">
    <property type="entry name" value="Xanth_DH_ssu_bac"/>
</dbReference>
<dbReference type="InterPro" id="IPR014307">
    <property type="entry name" value="Xanthine_DH_ssu"/>
</dbReference>
<dbReference type="SUPFAM" id="SSF56176">
    <property type="entry name" value="FAD-binding/transporter-associated domain-like"/>
    <property type="match status" value="1"/>
</dbReference>
<dbReference type="InterPro" id="IPR036683">
    <property type="entry name" value="CO_DH_flav_C_dom_sf"/>
</dbReference>
<dbReference type="InterPro" id="IPR002346">
    <property type="entry name" value="Mopterin_DH_FAD-bd"/>
</dbReference>
<keyword evidence="2" id="KW-0479">Metal-binding</keyword>
<dbReference type="Pfam" id="PF03450">
    <property type="entry name" value="CO_deh_flav_C"/>
    <property type="match status" value="1"/>
</dbReference>
<dbReference type="GO" id="GO:0008805">
    <property type="term" value="F:carbon-monoxide oxygenase activity"/>
    <property type="evidence" value="ECO:0007669"/>
    <property type="project" value="UniProtKB-EC"/>
</dbReference>
<dbReference type="InterPro" id="IPR016208">
    <property type="entry name" value="Ald_Oxase/xanthine_DH-like"/>
</dbReference>
<dbReference type="AlphaFoldDB" id="A0A554WR95"/>
<dbReference type="InterPro" id="IPR016169">
    <property type="entry name" value="FAD-bd_PCMH_sub2"/>
</dbReference>
<dbReference type="SUPFAM" id="SSF55447">
    <property type="entry name" value="CO dehydrogenase flavoprotein C-terminal domain-like"/>
    <property type="match status" value="1"/>
</dbReference>
<reference evidence="8 9" key="1">
    <citation type="submission" date="2019-07" db="EMBL/GenBank/DDBJ databases">
        <title>Tepidimonas sediminis YIM 72259 draft genome.</title>
        <authorList>
            <person name="Da Costa M.S."/>
            <person name="Froufe H.J.C."/>
            <person name="Egas C."/>
            <person name="Albuquerque L."/>
        </authorList>
    </citation>
    <scope>NUCLEOTIDE SEQUENCE [LARGE SCALE GENOMIC DNA]</scope>
    <source>
        <strain evidence="8 9">YIM 72259</strain>
    </source>
</reference>
<evidence type="ECO:0000256" key="5">
    <source>
        <dbReference type="ARBA" id="ARBA00023004"/>
    </source>
</evidence>
<dbReference type="InterPro" id="IPR036010">
    <property type="entry name" value="2Fe-2S_ferredoxin-like_sf"/>
</dbReference>
<organism evidence="8 9">
    <name type="scientific">Tepidimonas sediminis</name>
    <dbReference type="NCBI Taxonomy" id="2588941"/>
    <lineage>
        <taxon>Bacteria</taxon>
        <taxon>Pseudomonadati</taxon>
        <taxon>Pseudomonadota</taxon>
        <taxon>Betaproteobacteria</taxon>
        <taxon>Burkholderiales</taxon>
        <taxon>Tepidimonas</taxon>
    </lineage>
</organism>
<evidence type="ECO:0000256" key="2">
    <source>
        <dbReference type="ARBA" id="ARBA00022723"/>
    </source>
</evidence>
<keyword evidence="3" id="KW-0274">FAD</keyword>
<evidence type="ECO:0000313" key="8">
    <source>
        <dbReference type="EMBL" id="TSE26099.1"/>
    </source>
</evidence>
<accession>A0A554WR95</accession>
<dbReference type="SUPFAM" id="SSF54292">
    <property type="entry name" value="2Fe-2S ferredoxin-like"/>
    <property type="match status" value="1"/>
</dbReference>
<dbReference type="PROSITE" id="PS00197">
    <property type="entry name" value="2FE2S_FER_1"/>
    <property type="match status" value="1"/>
</dbReference>
<dbReference type="EMBL" id="VJND01000004">
    <property type="protein sequence ID" value="TSE26099.1"/>
    <property type="molecule type" value="Genomic_DNA"/>
</dbReference>
<dbReference type="NCBIfam" id="TIGR02963">
    <property type="entry name" value="xanthine_xdhA"/>
    <property type="match status" value="1"/>
</dbReference>
<name>A0A554WR95_9BURK</name>
<dbReference type="PANTHER" id="PTHR45444">
    <property type="entry name" value="XANTHINE DEHYDROGENASE"/>
    <property type="match status" value="1"/>
</dbReference>
<keyword evidence="5" id="KW-0408">Iron</keyword>
<dbReference type="Gene3D" id="1.10.150.120">
    <property type="entry name" value="[2Fe-2S]-binding domain"/>
    <property type="match status" value="1"/>
</dbReference>
<evidence type="ECO:0000313" key="9">
    <source>
        <dbReference type="Proteomes" id="UP000320225"/>
    </source>
</evidence>
<dbReference type="GO" id="GO:0051537">
    <property type="term" value="F:2 iron, 2 sulfur cluster binding"/>
    <property type="evidence" value="ECO:0007669"/>
    <property type="project" value="InterPro"/>
</dbReference>
<dbReference type="InterPro" id="IPR002888">
    <property type="entry name" value="2Fe-2S-bd"/>
</dbReference>
<dbReference type="SMART" id="SM01092">
    <property type="entry name" value="CO_deh_flav_C"/>
    <property type="match status" value="1"/>
</dbReference>
<feature type="domain" description="2Fe-2S ferredoxin-type" evidence="6">
    <location>
        <begin position="15"/>
        <end position="101"/>
    </location>
</feature>
<dbReference type="InterPro" id="IPR012675">
    <property type="entry name" value="Beta-grasp_dom_sf"/>
</dbReference>
<gene>
    <name evidence="8" type="primary">cutS</name>
    <name evidence="8" type="ORF">Tsedi_00912</name>
</gene>
<evidence type="ECO:0000256" key="3">
    <source>
        <dbReference type="ARBA" id="ARBA00022827"/>
    </source>
</evidence>
<comment type="caution">
    <text evidence="8">The sequence shown here is derived from an EMBL/GenBank/DDBJ whole genome shotgun (WGS) entry which is preliminary data.</text>
</comment>
<dbReference type="Pfam" id="PF01799">
    <property type="entry name" value="Fer2_2"/>
    <property type="match status" value="1"/>
</dbReference>
<evidence type="ECO:0000259" key="6">
    <source>
        <dbReference type="PROSITE" id="PS51085"/>
    </source>
</evidence>
<dbReference type="Proteomes" id="UP000320225">
    <property type="component" value="Unassembled WGS sequence"/>
</dbReference>
<keyword evidence="1" id="KW-0285">Flavoprotein</keyword>
<dbReference type="SUPFAM" id="SSF47741">
    <property type="entry name" value="CO dehydrogenase ISP C-domain like"/>
    <property type="match status" value="1"/>
</dbReference>
<keyword evidence="9" id="KW-1185">Reference proteome</keyword>
<dbReference type="Gene3D" id="3.10.20.30">
    <property type="match status" value="1"/>
</dbReference>
<dbReference type="Gene3D" id="3.30.465.10">
    <property type="match status" value="1"/>
</dbReference>
<dbReference type="InterPro" id="IPR001041">
    <property type="entry name" value="2Fe-2S_ferredoxin-type"/>
</dbReference>
<evidence type="ECO:0000256" key="4">
    <source>
        <dbReference type="ARBA" id="ARBA00023002"/>
    </source>
</evidence>
<dbReference type="OrthoDB" id="9179439at2"/>
<dbReference type="InterPro" id="IPR016166">
    <property type="entry name" value="FAD-bd_PCMH"/>
</dbReference>
<feature type="domain" description="FAD-binding PCMH-type" evidence="7">
    <location>
        <begin position="212"/>
        <end position="392"/>
    </location>
</feature>
<sequence length="530" mass="56150">MNPALPTEPVGTLPAPLVLVHRGRVRSVPGVAPDETLLTVLRQRLGLTGVKEGCAAGDCGACTVAVADEAPDGTLRWRALNSCIRLAHGVHGCAVWTAQDLAADPLLPGNGALHPVQQALVTHHGSQCGFCTPGIVMSLFVLDQQRPAGAPVTREQAVRALSGNLCRCTGYRPILEAAQALSAQLPARADEARLRALLRQAAAVAENGTPEHGEDAPAYLAPRTLAALLRARRRWPQAVLVAGGTDAVLQLTQQRRRWAQVLDVSRCAELARVQTAADETGAGRLLRIGAAATLHEAFAALQAHWPVLAGYEERFAGQPIRHGGTLGGNVANGSPIGDSMPVLIALQARVMLAADARAPRRLALEDFYLGYRRTALAPDEVLAWIEVPLPAPGEPPLMVAAHKLSKRFEDDISTVSLAIAWRLDEAGRVVHVRIGAGGVAAVPARARAAEACLLGQPWDAATVRAAMAALQREFEPLSDGRASAAYRRAMLANLLWRTWLAHGGQPDGPPIRLDEPHAAERLLAATEGQP</sequence>
<evidence type="ECO:0000259" key="7">
    <source>
        <dbReference type="PROSITE" id="PS51387"/>
    </source>
</evidence>
<dbReference type="Pfam" id="PF00941">
    <property type="entry name" value="FAD_binding_5"/>
    <property type="match status" value="1"/>
</dbReference>
<dbReference type="CDD" id="cd00207">
    <property type="entry name" value="fer2"/>
    <property type="match status" value="1"/>
</dbReference>
<dbReference type="GO" id="GO:0005506">
    <property type="term" value="F:iron ion binding"/>
    <property type="evidence" value="ECO:0007669"/>
    <property type="project" value="InterPro"/>
</dbReference>
<dbReference type="GO" id="GO:0004854">
    <property type="term" value="F:xanthine dehydrogenase activity"/>
    <property type="evidence" value="ECO:0007669"/>
    <property type="project" value="InterPro"/>
</dbReference>